<dbReference type="Proteomes" id="UP000016929">
    <property type="component" value="Unassembled WGS sequence"/>
</dbReference>
<dbReference type="Gene3D" id="3.40.50.1700">
    <property type="entry name" value="Glycoside hydrolase family 3 C-terminal domain"/>
    <property type="match status" value="2"/>
</dbReference>
<evidence type="ECO:0000256" key="2">
    <source>
        <dbReference type="ARBA" id="ARBA00004613"/>
    </source>
</evidence>
<keyword evidence="7 13" id="KW-0378">Hydrolase</keyword>
<keyword evidence="12 13" id="KW-0624">Polysaccharide degradation</keyword>
<dbReference type="InterPro" id="IPR036962">
    <property type="entry name" value="Glyco_hydro_3_N_sf"/>
</dbReference>
<proteinExistence type="inferred from homology"/>
<dbReference type="Gene3D" id="3.20.20.300">
    <property type="entry name" value="Glycoside hydrolase, family 3, N-terminal domain"/>
    <property type="match status" value="2"/>
</dbReference>
<comment type="similarity">
    <text evidence="4 13">Belongs to the glycosyl hydrolase 3 family.</text>
</comment>
<gene>
    <name evidence="16" type="ORF">FOC4_g10003808</name>
</gene>
<dbReference type="Pfam" id="PF14310">
    <property type="entry name" value="Fn3-like"/>
    <property type="match status" value="2"/>
</dbReference>
<dbReference type="EC" id="3.2.1.21" evidence="13"/>
<evidence type="ECO:0000313" key="16">
    <source>
        <dbReference type="EMBL" id="EMT71963.1"/>
    </source>
</evidence>
<evidence type="ECO:0000256" key="3">
    <source>
        <dbReference type="ARBA" id="ARBA00004987"/>
    </source>
</evidence>
<comment type="pathway">
    <text evidence="3 13">Glycan metabolism; cellulose degradation.</text>
</comment>
<dbReference type="PANTHER" id="PTHR42715">
    <property type="entry name" value="BETA-GLUCOSIDASE"/>
    <property type="match status" value="1"/>
</dbReference>
<keyword evidence="6 14" id="KW-0732">Signal</keyword>
<comment type="subcellular location">
    <subcellularLocation>
        <location evidence="2">Secreted</location>
    </subcellularLocation>
</comment>
<evidence type="ECO:0000256" key="12">
    <source>
        <dbReference type="ARBA" id="ARBA00023326"/>
    </source>
</evidence>
<evidence type="ECO:0000256" key="11">
    <source>
        <dbReference type="ARBA" id="ARBA00023295"/>
    </source>
</evidence>
<dbReference type="PRINTS" id="PR00133">
    <property type="entry name" value="GLHYDRLASE3"/>
</dbReference>
<dbReference type="FunFam" id="3.20.20.300:FF:000002">
    <property type="entry name" value="Probable beta-glucosidase"/>
    <property type="match status" value="1"/>
</dbReference>
<dbReference type="SUPFAM" id="SSF52279">
    <property type="entry name" value="Beta-D-glucan exohydrolase, C-terminal domain"/>
    <property type="match status" value="2"/>
</dbReference>
<dbReference type="Gene3D" id="2.60.40.10">
    <property type="entry name" value="Immunoglobulins"/>
    <property type="match status" value="2"/>
</dbReference>
<dbReference type="InterPro" id="IPR013783">
    <property type="entry name" value="Ig-like_fold"/>
</dbReference>
<evidence type="ECO:0000256" key="8">
    <source>
        <dbReference type="ARBA" id="ARBA00023001"/>
    </source>
</evidence>
<keyword evidence="17" id="KW-1185">Reference proteome</keyword>
<protein>
    <recommendedName>
        <fullName evidence="13">beta-glucosidase</fullName>
        <ecNumber evidence="13">3.2.1.21</ecNumber>
    </recommendedName>
</protein>
<dbReference type="GO" id="GO:0008422">
    <property type="term" value="F:beta-glucosidase activity"/>
    <property type="evidence" value="ECO:0007669"/>
    <property type="project" value="UniProtKB-EC"/>
</dbReference>
<dbReference type="FunFam" id="2.60.40.10:FF:000757">
    <property type="entry name" value="Beta-glucosidase G"/>
    <property type="match status" value="1"/>
</dbReference>
<feature type="signal peptide" evidence="14">
    <location>
        <begin position="1"/>
        <end position="21"/>
    </location>
</feature>
<dbReference type="Pfam" id="PF00933">
    <property type="entry name" value="Glyco_hydro_3"/>
    <property type="match status" value="2"/>
</dbReference>
<dbReference type="SMART" id="SM01217">
    <property type="entry name" value="Fn3_like"/>
    <property type="match status" value="2"/>
</dbReference>
<dbReference type="HOGENOM" id="CLU_253907_0_0_1"/>
<evidence type="ECO:0000256" key="4">
    <source>
        <dbReference type="ARBA" id="ARBA00005336"/>
    </source>
</evidence>
<feature type="domain" description="Fibronectin type III-like" evidence="15">
    <location>
        <begin position="1329"/>
        <end position="1396"/>
    </location>
</feature>
<evidence type="ECO:0000256" key="14">
    <source>
        <dbReference type="SAM" id="SignalP"/>
    </source>
</evidence>
<dbReference type="GO" id="GO:0005576">
    <property type="term" value="C:extracellular region"/>
    <property type="evidence" value="ECO:0007669"/>
    <property type="project" value="UniProtKB-SubCell"/>
</dbReference>
<dbReference type="InterPro" id="IPR002772">
    <property type="entry name" value="Glyco_hydro_3_C"/>
</dbReference>
<evidence type="ECO:0000256" key="7">
    <source>
        <dbReference type="ARBA" id="ARBA00022801"/>
    </source>
</evidence>
<feature type="chain" id="PRO_5004111049" description="beta-glucosidase" evidence="14">
    <location>
        <begin position="22"/>
        <end position="1407"/>
    </location>
</feature>
<evidence type="ECO:0000256" key="1">
    <source>
        <dbReference type="ARBA" id="ARBA00000448"/>
    </source>
</evidence>
<reference evidence="17" key="1">
    <citation type="submission" date="2012-09" db="EMBL/GenBank/DDBJ databases">
        <title>Genome sequencing and comparative transcriptomics of race 1 and race 4 of banana pathogen: Fusarium oxysporum f. sp. cubense.</title>
        <authorList>
            <person name="Fang X."/>
            <person name="Huang J."/>
        </authorList>
    </citation>
    <scope>NUCLEOTIDE SEQUENCE [LARGE SCALE GENOMIC DNA]</scope>
    <source>
        <strain evidence="17">race 4</strain>
    </source>
</reference>
<evidence type="ECO:0000256" key="10">
    <source>
        <dbReference type="ARBA" id="ARBA00023277"/>
    </source>
</evidence>
<dbReference type="PROSITE" id="PS00775">
    <property type="entry name" value="GLYCOSYL_HYDROL_F3"/>
    <property type="match status" value="2"/>
</dbReference>
<dbReference type="STRING" id="1229665.N1RZA9"/>
<keyword evidence="9" id="KW-0325">Glycoprotein</keyword>
<evidence type="ECO:0000313" key="17">
    <source>
        <dbReference type="Proteomes" id="UP000016929"/>
    </source>
</evidence>
<dbReference type="Pfam" id="PF01915">
    <property type="entry name" value="Glyco_hydro_3_C"/>
    <property type="match status" value="2"/>
</dbReference>
<evidence type="ECO:0000256" key="6">
    <source>
        <dbReference type="ARBA" id="ARBA00022729"/>
    </source>
</evidence>
<dbReference type="OrthoDB" id="416222at2759"/>
<sequence length="1407" mass="150904">MFPTSISCLVALSLMSQGLLAQKQLENVITDDTYFYGQSPAVYPTHTGSWAAAVAKAKNLVSQLTLEEKVNLTAGGQTTTGCSGFIPGIPRVGFPGLCLADAGNGVRNTDYVSSFPSGIHVGASWNPELTYSRSYYMGAEAKAKGVNILLGPVFGPLGRVVEGGRNWEGFSNDPYLAGKLGHEAVAGIQDAGVVACGKHFLAQEQETHRLAASITGADAISSNVDDKTLHELYLWPFADAVHAGLASVMCSYNRANNSHACQNSKLLNGLLKGELGFQGFVVSDWGAQQSGMASALAGLDIAMPSSILWGANLTLGVNNGTVPESQVDNMVTRILATWYQLNQDQDTEAPGHGLAANLWDPHPVVDARNASSKPTLWDGAVEGHVLVKNTDNALPFKSNMKLVSLFGYSHKAPDKNTPEPAQAMFSPWSVGVQSANLTELNTGFLGNLSLTYSAIAPNGTLISGGGSGANGWSSFSSPFDAFVTRARKDGTTLFWDFESWDPSVNPTSETCIVAGNAWASEGWDRPATYDAYTDELINNVADKCANTIVVLHNAGTRLVDGFFSHPNVTSIIYAHLPGQDSGDALVSLLYGDENPSGRLPYTVARNETDYGHLLKPDLTLAPNQFQQFPQSDFSEGIFIDYRHFDAKNITPRFEFGFGLSYTTFEYADLQVSNSQAQTQDYPAGALTEGGRSDLWDVVATVTANVSNTGSIDGKEVAQLYVGIPGDGPVRQLRGFTKPAIKAGETATVTFELTRRDLSVWDTIIQSLATPLLVPRPATKPIPQHLIDPYLAGKLGHEAVAGIQDAGVVACGKHFLAQEQETHRLAASITGADAISSNVDDKTLHELYLWPFADAVHAGLASVMCSYNRANNSHACQNSKLLNGLLKGELGFQGFVVSDWGAQQSGMASALAGLDIAMPSSILWGANLTLGVNNGTVPESQVDNMVTRILATWYQLNQDQDTEAPGHGLAANLWDPHPVVDARNASSKPTLWDGAVEGHVLVKNTDNALPFKSNMKLVSLFGYSHKAPDKNTPEPAQAMFSPWSVGVQSANLTELNTGFLGNLSLTYSAIAPNGTLISGGGSGANGWSSFSSPFDAFVTRARKDGTTLFWDFESWDPSVNPTSETCIVAGNAWASEGWDRPATYDAYTDELINNVADKCANTIVVLHNAGTRLVDGFFSHPNVTSIIYAHLPGQDSGDALVSLLYGDENPSGRLPYTVARNETDYGHLLKPDLTLAPNQFQQFPQSDFSEGIFIDYRHFDAKNITPRFEFGFGLSYTTFEYADLQVSNSQAQTQDYPAGALTEGGRSDLWDVVATVTANVSNTGSIDGKEVAQLYVGIPGDGPVRQLRGFTKPAIKAGETATVTFELTRRDLSVWDVSAQEWQLQQGDYAIFVGRSSRDLPLQGTLSI</sequence>
<feature type="domain" description="Fibronectin type III-like" evidence="15">
    <location>
        <begin position="715"/>
        <end position="777"/>
    </location>
</feature>
<keyword evidence="5" id="KW-0964">Secreted</keyword>
<dbReference type="GO" id="GO:0030245">
    <property type="term" value="P:cellulose catabolic process"/>
    <property type="evidence" value="ECO:0007669"/>
    <property type="project" value="UniProtKB-UniPathway"/>
</dbReference>
<name>N1RZA9_FUSC4</name>
<evidence type="ECO:0000256" key="13">
    <source>
        <dbReference type="RuleBase" id="RU361161"/>
    </source>
</evidence>
<dbReference type="PANTHER" id="PTHR42715:SF5">
    <property type="entry name" value="BETA-GLUCOSIDASE M-RELATED"/>
    <property type="match status" value="1"/>
</dbReference>
<reference evidence="17" key="2">
    <citation type="journal article" date="2014" name="PLoS ONE">
        <title>Genome and Transcriptome Analysis of the Fungal Pathogen Fusarium oxysporum f. sp. cubense Causing Banana Vascular Wilt Disease.</title>
        <authorList>
            <person name="Guo L."/>
            <person name="Han L."/>
            <person name="Yang L."/>
            <person name="Zeng H."/>
            <person name="Fan D."/>
            <person name="Zhu Y."/>
            <person name="Feng Y."/>
            <person name="Wang G."/>
            <person name="Peng C."/>
            <person name="Jiang X."/>
            <person name="Zhou D."/>
            <person name="Ni P."/>
            <person name="Liang C."/>
            <person name="Liu L."/>
            <person name="Wang J."/>
            <person name="Mao C."/>
            <person name="Fang X."/>
            <person name="Peng M."/>
            <person name="Huang J."/>
        </authorList>
    </citation>
    <scope>NUCLEOTIDE SEQUENCE [LARGE SCALE GENOMIC DNA]</scope>
    <source>
        <strain evidence="17">race 4</strain>
    </source>
</reference>
<accession>N1RZA9</accession>
<evidence type="ECO:0000259" key="15">
    <source>
        <dbReference type="SMART" id="SM01217"/>
    </source>
</evidence>
<dbReference type="EMBL" id="KB726281">
    <property type="protein sequence ID" value="EMT71963.1"/>
    <property type="molecule type" value="Genomic_DNA"/>
</dbReference>
<dbReference type="InterPro" id="IPR017853">
    <property type="entry name" value="GH"/>
</dbReference>
<dbReference type="InterPro" id="IPR001764">
    <property type="entry name" value="Glyco_hydro_3_N"/>
</dbReference>
<evidence type="ECO:0000256" key="5">
    <source>
        <dbReference type="ARBA" id="ARBA00022525"/>
    </source>
</evidence>
<keyword evidence="8" id="KW-0136">Cellulose degradation</keyword>
<keyword evidence="10 13" id="KW-0119">Carbohydrate metabolism</keyword>
<dbReference type="SUPFAM" id="SSF51445">
    <property type="entry name" value="(Trans)glycosidases"/>
    <property type="match status" value="2"/>
</dbReference>
<organism evidence="16 17">
    <name type="scientific">Fusarium oxysporum f. sp. cubense (strain race 4)</name>
    <name type="common">Panama disease fungus</name>
    <dbReference type="NCBI Taxonomy" id="2502994"/>
    <lineage>
        <taxon>Eukaryota</taxon>
        <taxon>Fungi</taxon>
        <taxon>Dikarya</taxon>
        <taxon>Ascomycota</taxon>
        <taxon>Pezizomycotina</taxon>
        <taxon>Sordariomycetes</taxon>
        <taxon>Hypocreomycetidae</taxon>
        <taxon>Hypocreales</taxon>
        <taxon>Nectriaceae</taxon>
        <taxon>Fusarium</taxon>
        <taxon>Fusarium oxysporum species complex</taxon>
    </lineage>
</organism>
<dbReference type="InterPro" id="IPR019800">
    <property type="entry name" value="Glyco_hydro_3_AS"/>
</dbReference>
<evidence type="ECO:0000256" key="9">
    <source>
        <dbReference type="ARBA" id="ARBA00023180"/>
    </source>
</evidence>
<keyword evidence="11 13" id="KW-0326">Glycosidase</keyword>
<dbReference type="InterPro" id="IPR036881">
    <property type="entry name" value="Glyco_hydro_3_C_sf"/>
</dbReference>
<dbReference type="InterPro" id="IPR050288">
    <property type="entry name" value="Cellulose_deg_GH3"/>
</dbReference>
<dbReference type="UniPathway" id="UPA00696"/>
<comment type="catalytic activity">
    <reaction evidence="1 13">
        <text>Hydrolysis of terminal, non-reducing beta-D-glucosyl residues with release of beta-D-glucose.</text>
        <dbReference type="EC" id="3.2.1.21"/>
    </reaction>
</comment>
<dbReference type="InterPro" id="IPR026891">
    <property type="entry name" value="Fn3-like"/>
</dbReference>